<dbReference type="EMBL" id="FQZT01000002">
    <property type="protein sequence ID" value="SHI82488.1"/>
    <property type="molecule type" value="Genomic_DNA"/>
</dbReference>
<sequence>MDLPDTIWLLLLSALALGLFVGWLIGRSQSNRKQQLERETLLQQLAAGEAELSAERKATAEKLMLQEENRRQTEQAFRALSADALASNNQTFLDLAKTTLDNYQKQAQGDLSSRQQAIQQLVKPLEDSLHKVDGKIEQLEKARTGAYARLDEQLKSLLGSQAKLETETGNLVRALRAPAVRGRWGEIQLRKVVEMAGMVNYCDFVEQETADSGRLRPDMIVKLPNGRNIVVDSKAPLQAYLESLETEDDTERKAHLRQHARQIRDHLQKLSAKNYWEQFQPTPEFVVLFLPGETFFSAALNQDPGLIEAGVDQKVLLATPTTLIALLRSVAYGWRQEQLAENAVEISQLGRELYDRLATLTGHFSSMGKGLERAVDSYNKGIASLDSRVLVTARKFKDLGAGSSKDIDKIDQLDKAPRPPQLPEKDSH</sequence>
<dbReference type="AlphaFoldDB" id="A0A1M6EB24"/>
<dbReference type="GO" id="GO:0006310">
    <property type="term" value="P:DNA recombination"/>
    <property type="evidence" value="ECO:0007669"/>
    <property type="project" value="UniProtKB-KW"/>
</dbReference>
<keyword evidence="8" id="KW-1185">Reference proteome</keyword>
<evidence type="ECO:0000256" key="4">
    <source>
        <dbReference type="ARBA" id="ARBA00023172"/>
    </source>
</evidence>
<keyword evidence="6" id="KW-0812">Transmembrane</keyword>
<proteinExistence type="inferred from homology"/>
<keyword evidence="3" id="KW-0175">Coiled coil</keyword>
<feature type="compositionally biased region" description="Basic and acidic residues" evidence="5">
    <location>
        <begin position="405"/>
        <end position="428"/>
    </location>
</feature>
<reference evidence="7 8" key="1">
    <citation type="submission" date="2016-11" db="EMBL/GenBank/DDBJ databases">
        <authorList>
            <person name="Jaros S."/>
            <person name="Januszkiewicz K."/>
            <person name="Wedrychowicz H."/>
        </authorList>
    </citation>
    <scope>NUCLEOTIDE SEQUENCE [LARGE SCALE GENOMIC DNA]</scope>
    <source>
        <strain evidence="7 8">DSM 5091</strain>
    </source>
</reference>
<gene>
    <name evidence="7" type="ORF">SAMN02745165_01004</name>
</gene>
<organism evidence="7 8">
    <name type="scientific">Malonomonas rubra DSM 5091</name>
    <dbReference type="NCBI Taxonomy" id="1122189"/>
    <lineage>
        <taxon>Bacteria</taxon>
        <taxon>Pseudomonadati</taxon>
        <taxon>Thermodesulfobacteriota</taxon>
        <taxon>Desulfuromonadia</taxon>
        <taxon>Desulfuromonadales</taxon>
        <taxon>Geopsychrobacteraceae</taxon>
        <taxon>Malonomonas</taxon>
    </lineage>
</organism>
<dbReference type="STRING" id="1122189.SAMN02745165_01004"/>
<dbReference type="PANTHER" id="PTHR30563">
    <property type="entry name" value="DNA RECOMBINATION PROTEIN RMUC"/>
    <property type="match status" value="1"/>
</dbReference>
<evidence type="ECO:0000256" key="5">
    <source>
        <dbReference type="SAM" id="MobiDB-lite"/>
    </source>
</evidence>
<name>A0A1M6EB24_MALRU</name>
<dbReference type="Pfam" id="PF02646">
    <property type="entry name" value="RmuC"/>
    <property type="match status" value="1"/>
</dbReference>
<evidence type="ECO:0000256" key="1">
    <source>
        <dbReference type="ARBA" id="ARBA00003416"/>
    </source>
</evidence>
<dbReference type="RefSeq" id="WP_072906173.1">
    <property type="nucleotide sequence ID" value="NZ_FQZT01000002.1"/>
</dbReference>
<keyword evidence="6" id="KW-0472">Membrane</keyword>
<evidence type="ECO:0000256" key="3">
    <source>
        <dbReference type="ARBA" id="ARBA00023054"/>
    </source>
</evidence>
<dbReference type="PANTHER" id="PTHR30563:SF0">
    <property type="entry name" value="DNA RECOMBINATION PROTEIN RMUC"/>
    <property type="match status" value="1"/>
</dbReference>
<feature type="region of interest" description="Disordered" evidence="5">
    <location>
        <begin position="401"/>
        <end position="428"/>
    </location>
</feature>
<feature type="transmembrane region" description="Helical" evidence="6">
    <location>
        <begin position="6"/>
        <end position="26"/>
    </location>
</feature>
<comment type="similarity">
    <text evidence="2">Belongs to the RmuC family.</text>
</comment>
<dbReference type="OrthoDB" id="9765111at2"/>
<evidence type="ECO:0000256" key="6">
    <source>
        <dbReference type="SAM" id="Phobius"/>
    </source>
</evidence>
<evidence type="ECO:0000313" key="8">
    <source>
        <dbReference type="Proteomes" id="UP000184171"/>
    </source>
</evidence>
<protein>
    <submittedName>
        <fullName evidence="7">DNA recombination protein RmuC</fullName>
    </submittedName>
</protein>
<dbReference type="InterPro" id="IPR003798">
    <property type="entry name" value="DNA_recombination_RmuC"/>
</dbReference>
<evidence type="ECO:0000256" key="2">
    <source>
        <dbReference type="ARBA" id="ARBA00009840"/>
    </source>
</evidence>
<comment type="function">
    <text evidence="1">Involved in DNA recombination.</text>
</comment>
<evidence type="ECO:0000313" key="7">
    <source>
        <dbReference type="EMBL" id="SHI82488.1"/>
    </source>
</evidence>
<keyword evidence="4" id="KW-0233">DNA recombination</keyword>
<accession>A0A1M6EB24</accession>
<keyword evidence="6" id="KW-1133">Transmembrane helix</keyword>
<dbReference type="Proteomes" id="UP000184171">
    <property type="component" value="Unassembled WGS sequence"/>
</dbReference>